<evidence type="ECO:0000259" key="2">
    <source>
        <dbReference type="Pfam" id="PF03101"/>
    </source>
</evidence>
<feature type="compositionally biased region" description="Polar residues" evidence="1">
    <location>
        <begin position="1"/>
        <end position="13"/>
    </location>
</feature>
<dbReference type="Pfam" id="PF03101">
    <property type="entry name" value="FAR1"/>
    <property type="match status" value="1"/>
</dbReference>
<proteinExistence type="predicted"/>
<evidence type="ECO:0000256" key="1">
    <source>
        <dbReference type="SAM" id="MobiDB-lite"/>
    </source>
</evidence>
<keyword evidence="4" id="KW-1185">Reference proteome</keyword>
<protein>
    <recommendedName>
        <fullName evidence="2">FAR1 domain-containing protein</fullName>
    </recommendedName>
</protein>
<evidence type="ECO:0000313" key="4">
    <source>
        <dbReference type="Proteomes" id="UP001153076"/>
    </source>
</evidence>
<organism evidence="3 4">
    <name type="scientific">Carnegiea gigantea</name>
    <dbReference type="NCBI Taxonomy" id="171969"/>
    <lineage>
        <taxon>Eukaryota</taxon>
        <taxon>Viridiplantae</taxon>
        <taxon>Streptophyta</taxon>
        <taxon>Embryophyta</taxon>
        <taxon>Tracheophyta</taxon>
        <taxon>Spermatophyta</taxon>
        <taxon>Magnoliopsida</taxon>
        <taxon>eudicotyledons</taxon>
        <taxon>Gunneridae</taxon>
        <taxon>Pentapetalae</taxon>
        <taxon>Caryophyllales</taxon>
        <taxon>Cactineae</taxon>
        <taxon>Cactaceae</taxon>
        <taxon>Cactoideae</taxon>
        <taxon>Echinocereeae</taxon>
        <taxon>Carnegiea</taxon>
    </lineage>
</organism>
<dbReference type="Proteomes" id="UP001153076">
    <property type="component" value="Unassembled WGS sequence"/>
</dbReference>
<dbReference type="EMBL" id="JAKOGI010000443">
    <property type="protein sequence ID" value="KAJ8434947.1"/>
    <property type="molecule type" value="Genomic_DNA"/>
</dbReference>
<name>A0A9Q1K1I5_9CARY</name>
<reference evidence="3" key="1">
    <citation type="submission" date="2022-04" db="EMBL/GenBank/DDBJ databases">
        <title>Carnegiea gigantea Genome sequencing and assembly v2.</title>
        <authorList>
            <person name="Copetti D."/>
            <person name="Sanderson M.J."/>
            <person name="Burquez A."/>
            <person name="Wojciechowski M.F."/>
        </authorList>
    </citation>
    <scope>NUCLEOTIDE SEQUENCE</scope>
    <source>
        <strain evidence="3">SGP5-SGP5p</strain>
        <tissue evidence="3">Aerial part</tissue>
    </source>
</reference>
<dbReference type="PANTHER" id="PTHR47718">
    <property type="entry name" value="OS01G0519700 PROTEIN"/>
    <property type="match status" value="1"/>
</dbReference>
<comment type="caution">
    <text evidence="3">The sequence shown here is derived from an EMBL/GenBank/DDBJ whole genome shotgun (WGS) entry which is preliminary data.</text>
</comment>
<gene>
    <name evidence="3" type="ORF">Cgig2_012973</name>
</gene>
<feature type="compositionally biased region" description="Acidic residues" evidence="1">
    <location>
        <begin position="16"/>
        <end position="37"/>
    </location>
</feature>
<evidence type="ECO:0000313" key="3">
    <source>
        <dbReference type="EMBL" id="KAJ8434947.1"/>
    </source>
</evidence>
<feature type="domain" description="FAR1" evidence="2">
    <location>
        <begin position="79"/>
        <end position="165"/>
    </location>
</feature>
<feature type="region of interest" description="Disordered" evidence="1">
    <location>
        <begin position="1"/>
        <end position="37"/>
    </location>
</feature>
<dbReference type="InterPro" id="IPR004330">
    <property type="entry name" value="FAR1_DNA_bnd_dom"/>
</dbReference>
<sequence length="180" mass="21796">MVDFNMTSNNNNCDLYIEEEGEEEEEEEEEEEDEYTDEDDDFIIIENLKDIQVILDKEFQDLTIEDMRRFIFKTFDMNFIKKYAKIQGFGVRRMGYAKVEKMDIQLRSPLYDVRLTKHVENTDRVRKAKDEICFGCKVEIWFKWIRETNHWIVTRFVVEHIHPLANADQVLYLRLDNVSF</sequence>
<accession>A0A9Q1K1I5</accession>
<dbReference type="AlphaFoldDB" id="A0A9Q1K1I5"/>